<feature type="compositionally biased region" description="Basic and acidic residues" evidence="1">
    <location>
        <begin position="53"/>
        <end position="78"/>
    </location>
</feature>
<reference evidence="2" key="1">
    <citation type="journal article" date="2023" name="Mol. Phylogenet. Evol.">
        <title>Genome-scale phylogeny and comparative genomics of the fungal order Sordariales.</title>
        <authorList>
            <person name="Hensen N."/>
            <person name="Bonometti L."/>
            <person name="Westerberg I."/>
            <person name="Brannstrom I.O."/>
            <person name="Guillou S."/>
            <person name="Cros-Aarteil S."/>
            <person name="Calhoun S."/>
            <person name="Haridas S."/>
            <person name="Kuo A."/>
            <person name="Mondo S."/>
            <person name="Pangilinan J."/>
            <person name="Riley R."/>
            <person name="LaButti K."/>
            <person name="Andreopoulos B."/>
            <person name="Lipzen A."/>
            <person name="Chen C."/>
            <person name="Yan M."/>
            <person name="Daum C."/>
            <person name="Ng V."/>
            <person name="Clum A."/>
            <person name="Steindorff A."/>
            <person name="Ohm R.A."/>
            <person name="Martin F."/>
            <person name="Silar P."/>
            <person name="Natvig D.O."/>
            <person name="Lalanne C."/>
            <person name="Gautier V."/>
            <person name="Ament-Velasquez S.L."/>
            <person name="Kruys A."/>
            <person name="Hutchinson M.I."/>
            <person name="Powell A.J."/>
            <person name="Barry K."/>
            <person name="Miller A.N."/>
            <person name="Grigoriev I.V."/>
            <person name="Debuchy R."/>
            <person name="Gladieux P."/>
            <person name="Hiltunen Thoren M."/>
            <person name="Johannesson H."/>
        </authorList>
    </citation>
    <scope>NUCLEOTIDE SEQUENCE</scope>
    <source>
        <strain evidence="2">CBS 538.74</strain>
    </source>
</reference>
<keyword evidence="3" id="KW-1185">Reference proteome</keyword>
<feature type="region of interest" description="Disordered" evidence="1">
    <location>
        <begin position="1"/>
        <end position="194"/>
    </location>
</feature>
<proteinExistence type="predicted"/>
<feature type="compositionally biased region" description="Basic and acidic residues" evidence="1">
    <location>
        <begin position="89"/>
        <end position="100"/>
    </location>
</feature>
<organism evidence="2 3">
    <name type="scientific">Chaetomidium leptoderma</name>
    <dbReference type="NCBI Taxonomy" id="669021"/>
    <lineage>
        <taxon>Eukaryota</taxon>
        <taxon>Fungi</taxon>
        <taxon>Dikarya</taxon>
        <taxon>Ascomycota</taxon>
        <taxon>Pezizomycotina</taxon>
        <taxon>Sordariomycetes</taxon>
        <taxon>Sordariomycetidae</taxon>
        <taxon>Sordariales</taxon>
        <taxon>Chaetomiaceae</taxon>
        <taxon>Chaetomidium</taxon>
    </lineage>
</organism>
<feature type="compositionally biased region" description="Polar residues" evidence="1">
    <location>
        <begin position="248"/>
        <end position="257"/>
    </location>
</feature>
<feature type="compositionally biased region" description="Basic and acidic residues" evidence="1">
    <location>
        <begin position="258"/>
        <end position="281"/>
    </location>
</feature>
<evidence type="ECO:0000313" key="2">
    <source>
        <dbReference type="EMBL" id="KAK4154917.1"/>
    </source>
</evidence>
<evidence type="ECO:0000256" key="1">
    <source>
        <dbReference type="SAM" id="MobiDB-lite"/>
    </source>
</evidence>
<protein>
    <submittedName>
        <fullName evidence="2">Uncharacterized protein</fullName>
    </submittedName>
</protein>
<gene>
    <name evidence="2" type="ORF">C8A00DRAFT_14001</name>
</gene>
<comment type="caution">
    <text evidence="2">The sequence shown here is derived from an EMBL/GenBank/DDBJ whole genome shotgun (WGS) entry which is preliminary data.</text>
</comment>
<name>A0AAN6VPI3_9PEZI</name>
<feature type="compositionally biased region" description="Polar residues" evidence="1">
    <location>
        <begin position="707"/>
        <end position="734"/>
    </location>
</feature>
<feature type="compositionally biased region" description="Polar residues" evidence="1">
    <location>
        <begin position="631"/>
        <end position="675"/>
    </location>
</feature>
<feature type="compositionally biased region" description="Basic and acidic residues" evidence="1">
    <location>
        <begin position="146"/>
        <end position="155"/>
    </location>
</feature>
<accession>A0AAN6VPI3</accession>
<sequence length="888" mass="97094">MAPRQNTFTLVPNPLGMQGLMSRPANGPESKPPMTSKQAQKLYKQANRGPRLSKAEQRRFEREEQDRIRRELDKDKQANKARILREKKKAREQQALDEKRRKGLPLVTVQPSQDTISRFVRGNGVGKKRDVAGTKVDLPVVEEQEEKAQGDRSSNEDLLDENIPPKQFVSSESKRRCLDHDLRDENGGMGRMPGVKGVDIVAKAIELTGGDCNPESPPKAGAISAIPPAQSQAPGDGSPRPPPKDVVPTTSGTISRNQENETLRPGEMEPEEKPRPEEKGGSRGATPGETTEVEKTSLASSSHSSRPPEIMVHAKPTKVVDETLAEETPTKIPNIAPLRQGTPAQGISGLEKTRSTTPKPLLSGPSVSPMPFKTPVNKQIQTPKPPHPTHRSIPPPQQQRPSPKPVPVQRPATRKPLQDITTTSFNRIRPAASTDSTSKLRSSYKPVTAIPQRQTPTTVPAFKHPIQGTAIGRVQKSQFLPAHLRNATSHPRPVSPASAGKQQARRPRDDFMSAPPTSTQLFVMSHIDDLFPSPSQEARELRDPPAAAVEPPKPGAVRPPIAGYAAKPSARPGQLPQEATRVKVPMAPPPRPTTAKQAAVKPTETPDIPFISTQDLVFSSQDLRELEEPTITPSKTGGNRNNNAPPFKSRSTNPQRPSPLSHSSPRTFVQNSGHQFRTKHPTPSRRPPTHTRATGPQRPDREKGGCDSNQSSVAKNQQLTQNNESIPRPCQNSRAVVDQPALAAPQRPPSPEKPQFFGSSGSGVEQLYAQVALERSRKTHEEEEKRRRHEPDSQASLDRNKSVGLEQGKGKRKEHMENKHKTREEQGQALGPQRGPLQRTNSNTKATGQGKITASGQPEAPQTASQETDYGDPELDSIDFDDLGLGLF</sequence>
<feature type="region of interest" description="Disordered" evidence="1">
    <location>
        <begin position="208"/>
        <end position="463"/>
    </location>
</feature>
<dbReference type="Proteomes" id="UP001302745">
    <property type="component" value="Unassembled WGS sequence"/>
</dbReference>
<feature type="compositionally biased region" description="Basic and acidic residues" evidence="1">
    <location>
        <begin position="814"/>
        <end position="826"/>
    </location>
</feature>
<feature type="compositionally biased region" description="Basic residues" evidence="1">
    <location>
        <begin position="676"/>
        <end position="689"/>
    </location>
</feature>
<reference evidence="2" key="2">
    <citation type="submission" date="2023-05" db="EMBL/GenBank/DDBJ databases">
        <authorList>
            <consortium name="Lawrence Berkeley National Laboratory"/>
            <person name="Steindorff A."/>
            <person name="Hensen N."/>
            <person name="Bonometti L."/>
            <person name="Westerberg I."/>
            <person name="Brannstrom I.O."/>
            <person name="Guillou S."/>
            <person name="Cros-Aarteil S."/>
            <person name="Calhoun S."/>
            <person name="Haridas S."/>
            <person name="Kuo A."/>
            <person name="Mondo S."/>
            <person name="Pangilinan J."/>
            <person name="Riley R."/>
            <person name="Labutti K."/>
            <person name="Andreopoulos B."/>
            <person name="Lipzen A."/>
            <person name="Chen C."/>
            <person name="Yanf M."/>
            <person name="Daum C."/>
            <person name="Ng V."/>
            <person name="Clum A."/>
            <person name="Ohm R."/>
            <person name="Martin F."/>
            <person name="Silar P."/>
            <person name="Natvig D."/>
            <person name="Lalanne C."/>
            <person name="Gautier V."/>
            <person name="Ament-Velasquez S.L."/>
            <person name="Kruys A."/>
            <person name="Hutchinson M.I."/>
            <person name="Powell A.J."/>
            <person name="Barry K."/>
            <person name="Miller A.N."/>
            <person name="Grigoriev I.V."/>
            <person name="Debuchy R."/>
            <person name="Gladieux P."/>
            <person name="Thoren M.H."/>
            <person name="Johannesson H."/>
        </authorList>
    </citation>
    <scope>NUCLEOTIDE SEQUENCE</scope>
    <source>
        <strain evidence="2">CBS 538.74</strain>
    </source>
</reference>
<feature type="compositionally biased region" description="Basic and acidic residues" evidence="1">
    <location>
        <begin position="172"/>
        <end position="186"/>
    </location>
</feature>
<evidence type="ECO:0000313" key="3">
    <source>
        <dbReference type="Proteomes" id="UP001302745"/>
    </source>
</evidence>
<feature type="compositionally biased region" description="Acidic residues" evidence="1">
    <location>
        <begin position="869"/>
        <end position="882"/>
    </location>
</feature>
<feature type="compositionally biased region" description="Polar residues" evidence="1">
    <location>
        <begin position="1"/>
        <end position="10"/>
    </location>
</feature>
<feature type="compositionally biased region" description="Polar residues" evidence="1">
    <location>
        <begin position="611"/>
        <end position="621"/>
    </location>
</feature>
<feature type="compositionally biased region" description="Pro residues" evidence="1">
    <location>
        <begin position="393"/>
        <end position="408"/>
    </location>
</feature>
<feature type="region of interest" description="Disordered" evidence="1">
    <location>
        <begin position="533"/>
        <end position="888"/>
    </location>
</feature>
<feature type="compositionally biased region" description="Polar residues" evidence="1">
    <location>
        <begin position="838"/>
        <end position="868"/>
    </location>
</feature>
<dbReference type="EMBL" id="MU856899">
    <property type="protein sequence ID" value="KAK4154917.1"/>
    <property type="molecule type" value="Genomic_DNA"/>
</dbReference>
<dbReference type="AlphaFoldDB" id="A0AAN6VPI3"/>
<feature type="region of interest" description="Disordered" evidence="1">
    <location>
        <begin position="485"/>
        <end position="516"/>
    </location>
</feature>
<feature type="compositionally biased region" description="Basic and acidic residues" evidence="1">
    <location>
        <begin position="774"/>
        <end position="792"/>
    </location>
</feature>